<dbReference type="AlphaFoldDB" id="A0A2M4D5J5"/>
<feature type="signal peptide" evidence="1">
    <location>
        <begin position="1"/>
        <end position="19"/>
    </location>
</feature>
<keyword evidence="1" id="KW-0732">Signal</keyword>
<name>A0A2M4D5J5_ANODA</name>
<feature type="chain" id="PRO_5014669625" evidence="1">
    <location>
        <begin position="20"/>
        <end position="73"/>
    </location>
</feature>
<evidence type="ECO:0000256" key="1">
    <source>
        <dbReference type="SAM" id="SignalP"/>
    </source>
</evidence>
<evidence type="ECO:0000313" key="2">
    <source>
        <dbReference type="EMBL" id="MBW72816.1"/>
    </source>
</evidence>
<protein>
    <submittedName>
        <fullName evidence="2">Putative secreted protein</fullName>
    </submittedName>
</protein>
<accession>A0A2M4D5J5</accession>
<proteinExistence type="predicted"/>
<sequence>MYCCFLLLIFIFILYPFLPQHLVGGMRGGLQRLCTASVFGLFLIHSSSIHSIARSNIFTHKIQIQQIISLFKV</sequence>
<reference evidence="2" key="1">
    <citation type="submission" date="2018-01" db="EMBL/GenBank/DDBJ databases">
        <title>An insight into the sialome of Amazonian anophelines.</title>
        <authorList>
            <person name="Ribeiro J.M."/>
            <person name="Scarpassa V."/>
            <person name="Calvo E."/>
        </authorList>
    </citation>
    <scope>NUCLEOTIDE SEQUENCE</scope>
</reference>
<dbReference type="EMBL" id="GGFL01008638">
    <property type="protein sequence ID" value="MBW72816.1"/>
    <property type="molecule type" value="Transcribed_RNA"/>
</dbReference>
<organism evidence="2">
    <name type="scientific">Anopheles darlingi</name>
    <name type="common">Mosquito</name>
    <dbReference type="NCBI Taxonomy" id="43151"/>
    <lineage>
        <taxon>Eukaryota</taxon>
        <taxon>Metazoa</taxon>
        <taxon>Ecdysozoa</taxon>
        <taxon>Arthropoda</taxon>
        <taxon>Hexapoda</taxon>
        <taxon>Insecta</taxon>
        <taxon>Pterygota</taxon>
        <taxon>Neoptera</taxon>
        <taxon>Endopterygota</taxon>
        <taxon>Diptera</taxon>
        <taxon>Nematocera</taxon>
        <taxon>Culicoidea</taxon>
        <taxon>Culicidae</taxon>
        <taxon>Anophelinae</taxon>
        <taxon>Anopheles</taxon>
    </lineage>
</organism>